<feature type="domain" description="CHAT" evidence="1">
    <location>
        <begin position="69"/>
        <end position="355"/>
    </location>
</feature>
<gene>
    <name evidence="2" type="ORF">Aph01nite_58400</name>
</gene>
<dbReference type="Pfam" id="PF12770">
    <property type="entry name" value="CHAT"/>
    <property type="match status" value="1"/>
</dbReference>
<dbReference type="Proteomes" id="UP000640052">
    <property type="component" value="Unassembled WGS sequence"/>
</dbReference>
<comment type="caution">
    <text evidence="2">The sequence shown here is derived from an EMBL/GenBank/DDBJ whole genome shotgun (WGS) entry which is preliminary data.</text>
</comment>
<dbReference type="InterPro" id="IPR024983">
    <property type="entry name" value="CHAT_dom"/>
</dbReference>
<sequence>MFEVSIGPAATPGRFRVEVVRSQAGEASAEVSLDVAGLLARRAEVRRAVPASATPGSRAETEPALREVGGALFTALLGSGAVAERYQAAKAVAADRGEQLRVVLRLDTPELAGLPWEAMYDAALDRYICRREQLVRHIPVPALPVPIKVRLPLRILAVAPYPRGLLPVDQAREREQLNAALRAQIAEGVIEIHWAERPTWTGLQELLTGGDWQVVHFIGHGDAGRLCLEDEDRRQHWVEASRFADLLGQARPAPQLVVLNSCSGTAGDSGDPFPRQAVAGRLESMGSGDSADLFAGTAATLVRAGISAVTAMQFEISNGASVAFARGFYSAIAHGRGIDEAVSGGRIAILGLKDRTLEWVTPVLHIRGDRTQIFDLSATRPEDGPARFGGHWAGVLTGTPGRLDYELDLHQSGDKISGTASGRDGARRVLFELAGTVAGDVLRFRQVRVLAQDPLDVWCLIEGTLLLGTSDHSDALTGDWIATTPHLSPFCAGIHGRLHLTRT</sequence>
<organism evidence="2 3">
    <name type="scientific">Acrocarpospora phusangensis</name>
    <dbReference type="NCBI Taxonomy" id="1070424"/>
    <lineage>
        <taxon>Bacteria</taxon>
        <taxon>Bacillati</taxon>
        <taxon>Actinomycetota</taxon>
        <taxon>Actinomycetes</taxon>
        <taxon>Streptosporangiales</taxon>
        <taxon>Streptosporangiaceae</taxon>
        <taxon>Acrocarpospora</taxon>
    </lineage>
</organism>
<reference evidence="2" key="1">
    <citation type="submission" date="2021-01" db="EMBL/GenBank/DDBJ databases">
        <title>Whole genome shotgun sequence of Acrocarpospora phusangensis NBRC 108782.</title>
        <authorList>
            <person name="Komaki H."/>
            <person name="Tamura T."/>
        </authorList>
    </citation>
    <scope>NUCLEOTIDE SEQUENCE</scope>
    <source>
        <strain evidence="2">NBRC 108782</strain>
    </source>
</reference>
<dbReference type="AlphaFoldDB" id="A0A919UTL5"/>
<evidence type="ECO:0000313" key="2">
    <source>
        <dbReference type="EMBL" id="GIH27530.1"/>
    </source>
</evidence>
<evidence type="ECO:0000313" key="3">
    <source>
        <dbReference type="Proteomes" id="UP000640052"/>
    </source>
</evidence>
<proteinExistence type="predicted"/>
<accession>A0A919UTL5</accession>
<protein>
    <recommendedName>
        <fullName evidence="1">CHAT domain-containing protein</fullName>
    </recommendedName>
</protein>
<name>A0A919UTL5_9ACTN</name>
<dbReference type="EMBL" id="BOOA01000057">
    <property type="protein sequence ID" value="GIH27530.1"/>
    <property type="molecule type" value="Genomic_DNA"/>
</dbReference>
<evidence type="ECO:0000259" key="1">
    <source>
        <dbReference type="Pfam" id="PF12770"/>
    </source>
</evidence>
<keyword evidence="3" id="KW-1185">Reference proteome</keyword>